<dbReference type="PIRSF" id="PIRSF035652">
    <property type="entry name" value="CHP02436"/>
    <property type="match status" value="1"/>
</dbReference>
<dbReference type="NCBIfam" id="TIGR02436">
    <property type="entry name" value="four helix bundle protein"/>
    <property type="match status" value="1"/>
</dbReference>
<dbReference type="Gene3D" id="1.20.1440.60">
    <property type="entry name" value="23S rRNA-intervening sequence"/>
    <property type="match status" value="1"/>
</dbReference>
<proteinExistence type="predicted"/>
<dbReference type="InterPro" id="IPR036583">
    <property type="entry name" value="23S_rRNA_IVS_sf"/>
</dbReference>
<dbReference type="InterPro" id="IPR012657">
    <property type="entry name" value="23S_rRNA-intervening_sequence"/>
</dbReference>
<dbReference type="SUPFAM" id="SSF158446">
    <property type="entry name" value="IVS-encoded protein-like"/>
    <property type="match status" value="1"/>
</dbReference>
<dbReference type="Pfam" id="PF05635">
    <property type="entry name" value="23S_rRNA_IVP"/>
    <property type="match status" value="1"/>
</dbReference>
<dbReference type="PANTHER" id="PTHR38471">
    <property type="entry name" value="FOUR HELIX BUNDLE PROTEIN"/>
    <property type="match status" value="1"/>
</dbReference>
<accession>A0ABQ1WPG6</accession>
<organism evidence="1 2">
    <name type="scientific">Christiangramia forsetii</name>
    <dbReference type="NCBI Taxonomy" id="411153"/>
    <lineage>
        <taxon>Bacteria</taxon>
        <taxon>Pseudomonadati</taxon>
        <taxon>Bacteroidota</taxon>
        <taxon>Flavobacteriia</taxon>
        <taxon>Flavobacteriales</taxon>
        <taxon>Flavobacteriaceae</taxon>
        <taxon>Christiangramia</taxon>
    </lineage>
</organism>
<comment type="caution">
    <text evidence="1">The sequence shown here is derived from an EMBL/GenBank/DDBJ whole genome shotgun (WGS) entry which is preliminary data.</text>
</comment>
<gene>
    <name evidence="1" type="ORF">GCM10011532_25950</name>
</gene>
<keyword evidence="2" id="KW-1185">Reference proteome</keyword>
<protein>
    <submittedName>
        <fullName evidence="1">Four helix bundle protein</fullName>
    </submittedName>
</protein>
<dbReference type="Proteomes" id="UP000605733">
    <property type="component" value="Unassembled WGS sequence"/>
</dbReference>
<sequence length="118" mass="13372">MVTKRSIVQDMAIKFALEIISLYKFLVKEKEFVISKQLLKSGTSIGANISEALAGQSRKDFIAKMSISSKEARETKYWLFLLQESQLVKYDFTKEIAACDEIVRLLTAIVKTSQSTQN</sequence>
<evidence type="ECO:0000313" key="2">
    <source>
        <dbReference type="Proteomes" id="UP000605733"/>
    </source>
</evidence>
<reference evidence="2" key="1">
    <citation type="journal article" date="2019" name="Int. J. Syst. Evol. Microbiol.">
        <title>The Global Catalogue of Microorganisms (GCM) 10K type strain sequencing project: providing services to taxonomists for standard genome sequencing and annotation.</title>
        <authorList>
            <consortium name="The Broad Institute Genomics Platform"/>
            <consortium name="The Broad Institute Genome Sequencing Center for Infectious Disease"/>
            <person name="Wu L."/>
            <person name="Ma J."/>
        </authorList>
    </citation>
    <scope>NUCLEOTIDE SEQUENCE [LARGE SCALE GENOMIC DNA]</scope>
    <source>
        <strain evidence="2">CGMCC 1.15422</strain>
    </source>
</reference>
<evidence type="ECO:0000313" key="1">
    <source>
        <dbReference type="EMBL" id="GGG41028.1"/>
    </source>
</evidence>
<dbReference type="PANTHER" id="PTHR38471:SF2">
    <property type="entry name" value="FOUR HELIX BUNDLE PROTEIN"/>
    <property type="match status" value="1"/>
</dbReference>
<name>A0ABQ1WPG6_9FLAO</name>
<dbReference type="EMBL" id="BMIX01000006">
    <property type="protein sequence ID" value="GGG41028.1"/>
    <property type="molecule type" value="Genomic_DNA"/>
</dbReference>
<dbReference type="RefSeq" id="WP_011709018.1">
    <property type="nucleotide sequence ID" value="NZ_BMIX01000006.1"/>
</dbReference>